<dbReference type="InterPro" id="IPR010035">
    <property type="entry name" value="Thi_S"/>
</dbReference>
<gene>
    <name evidence="1" type="primary">thiS</name>
    <name evidence="1" type="ORF">WMO26_01430</name>
</gene>
<protein>
    <submittedName>
        <fullName evidence="1">Sulfur carrier protein ThiS</fullName>
    </submittedName>
</protein>
<evidence type="ECO:0000313" key="2">
    <source>
        <dbReference type="Proteomes" id="UP001489509"/>
    </source>
</evidence>
<name>A0ABV1DXW5_9FIRM</name>
<evidence type="ECO:0000313" key="1">
    <source>
        <dbReference type="EMBL" id="MEQ2439484.1"/>
    </source>
</evidence>
<comment type="caution">
    <text evidence="1">The sequence shown here is derived from an EMBL/GenBank/DDBJ whole genome shotgun (WGS) entry which is preliminary data.</text>
</comment>
<dbReference type="SUPFAM" id="SSF54285">
    <property type="entry name" value="MoaD/ThiS"/>
    <property type="match status" value="1"/>
</dbReference>
<organism evidence="1 2">
    <name type="scientific">Solibaculum intestinale</name>
    <dbReference type="NCBI Taxonomy" id="3133165"/>
    <lineage>
        <taxon>Bacteria</taxon>
        <taxon>Bacillati</taxon>
        <taxon>Bacillota</taxon>
        <taxon>Clostridia</taxon>
        <taxon>Eubacteriales</taxon>
        <taxon>Oscillospiraceae</taxon>
        <taxon>Solibaculum</taxon>
    </lineage>
</organism>
<dbReference type="Proteomes" id="UP001489509">
    <property type="component" value="Unassembled WGS sequence"/>
</dbReference>
<sequence length="64" mass="6707">MKLNGQACPLEEPVSLLSYLTALGCDPAKVAVERNGQIVPKAQFACVILTDTDELEVVSFVGGG</sequence>
<reference evidence="1 2" key="1">
    <citation type="submission" date="2024-03" db="EMBL/GenBank/DDBJ databases">
        <title>Human intestinal bacterial collection.</title>
        <authorList>
            <person name="Pauvert C."/>
            <person name="Hitch T.C.A."/>
            <person name="Clavel T."/>
        </authorList>
    </citation>
    <scope>NUCLEOTIDE SEQUENCE [LARGE SCALE GENOMIC DNA]</scope>
    <source>
        <strain evidence="1 2">CLA-JM-H44</strain>
    </source>
</reference>
<accession>A0ABV1DXW5</accession>
<keyword evidence="2" id="KW-1185">Reference proteome</keyword>
<dbReference type="CDD" id="cd00565">
    <property type="entry name" value="Ubl_ThiS"/>
    <property type="match status" value="1"/>
</dbReference>
<dbReference type="InterPro" id="IPR012675">
    <property type="entry name" value="Beta-grasp_dom_sf"/>
</dbReference>
<dbReference type="Gene3D" id="3.10.20.30">
    <property type="match status" value="1"/>
</dbReference>
<dbReference type="InterPro" id="IPR016155">
    <property type="entry name" value="Mopterin_synth/thiamin_S_b"/>
</dbReference>
<dbReference type="PANTHER" id="PTHR34472:SF1">
    <property type="entry name" value="SULFUR CARRIER PROTEIN THIS"/>
    <property type="match status" value="1"/>
</dbReference>
<dbReference type="Pfam" id="PF02597">
    <property type="entry name" value="ThiS"/>
    <property type="match status" value="1"/>
</dbReference>
<dbReference type="InterPro" id="IPR003749">
    <property type="entry name" value="ThiS/MoaD-like"/>
</dbReference>
<dbReference type="PANTHER" id="PTHR34472">
    <property type="entry name" value="SULFUR CARRIER PROTEIN THIS"/>
    <property type="match status" value="1"/>
</dbReference>
<proteinExistence type="predicted"/>
<dbReference type="RefSeq" id="WP_349217742.1">
    <property type="nucleotide sequence ID" value="NZ_JBBMFD010000001.1"/>
</dbReference>
<dbReference type="PROSITE" id="PS51257">
    <property type="entry name" value="PROKAR_LIPOPROTEIN"/>
    <property type="match status" value="1"/>
</dbReference>
<dbReference type="EMBL" id="JBBMFD010000001">
    <property type="protein sequence ID" value="MEQ2439484.1"/>
    <property type="molecule type" value="Genomic_DNA"/>
</dbReference>
<dbReference type="NCBIfam" id="TIGR01683">
    <property type="entry name" value="thiS"/>
    <property type="match status" value="1"/>
</dbReference>